<reference evidence="1 2" key="1">
    <citation type="journal article" date="2024" name="J Genomics">
        <title>Draft genome sequencing and assembly of Favolaschia claudopus CIRM-BRFM 2984 isolated from oak limbs.</title>
        <authorList>
            <person name="Navarro D."/>
            <person name="Drula E."/>
            <person name="Chaduli D."/>
            <person name="Cazenave R."/>
            <person name="Ahrendt S."/>
            <person name="Wang J."/>
            <person name="Lipzen A."/>
            <person name="Daum C."/>
            <person name="Barry K."/>
            <person name="Grigoriev I.V."/>
            <person name="Favel A."/>
            <person name="Rosso M.N."/>
            <person name="Martin F."/>
        </authorList>
    </citation>
    <scope>NUCLEOTIDE SEQUENCE [LARGE SCALE GENOMIC DNA]</scope>
    <source>
        <strain evidence="1 2">CIRM-BRFM 2984</strain>
    </source>
</reference>
<proteinExistence type="predicted"/>
<comment type="caution">
    <text evidence="1">The sequence shown here is derived from an EMBL/GenBank/DDBJ whole genome shotgun (WGS) entry which is preliminary data.</text>
</comment>
<keyword evidence="2" id="KW-1185">Reference proteome</keyword>
<dbReference type="EMBL" id="JAWWNJ010000001">
    <property type="protein sequence ID" value="KAK7063754.1"/>
    <property type="molecule type" value="Genomic_DNA"/>
</dbReference>
<evidence type="ECO:0000313" key="2">
    <source>
        <dbReference type="Proteomes" id="UP001362999"/>
    </source>
</evidence>
<sequence length="248" mass="27195">MQASLQRGASQRVKKVRPRAWSPMWRCFSGHDPFESDYSSLLSYLEPPCSSHTNRSKTEYLFVKIIGSTEQVALQFVVSSGRDYEVLQERFTSCIGHFSASRLTFACGTVQISGQSDSARTTTIVVKALVVGSQDDWRITAAFQRRSTTLVMLPPEPSLSVYDGSAERGRIVKVLRSMPSQSPLQMLRAPKLASTTVVDVVPPKLPNSASNLALGPQCKSLDLLSAQSTGRLAHLSCEVNDISVRLNS</sequence>
<accession>A0AAW0EDL8</accession>
<organism evidence="1 2">
    <name type="scientific">Favolaschia claudopus</name>
    <dbReference type="NCBI Taxonomy" id="2862362"/>
    <lineage>
        <taxon>Eukaryota</taxon>
        <taxon>Fungi</taxon>
        <taxon>Dikarya</taxon>
        <taxon>Basidiomycota</taxon>
        <taxon>Agaricomycotina</taxon>
        <taxon>Agaricomycetes</taxon>
        <taxon>Agaricomycetidae</taxon>
        <taxon>Agaricales</taxon>
        <taxon>Marasmiineae</taxon>
        <taxon>Mycenaceae</taxon>
        <taxon>Favolaschia</taxon>
    </lineage>
</organism>
<dbReference type="AlphaFoldDB" id="A0AAW0EDL8"/>
<name>A0AAW0EDL8_9AGAR</name>
<dbReference type="Proteomes" id="UP001362999">
    <property type="component" value="Unassembled WGS sequence"/>
</dbReference>
<evidence type="ECO:0000313" key="1">
    <source>
        <dbReference type="EMBL" id="KAK7063754.1"/>
    </source>
</evidence>
<gene>
    <name evidence="1" type="ORF">R3P38DRAFT_11053</name>
</gene>
<protein>
    <submittedName>
        <fullName evidence="1">Uncharacterized protein</fullName>
    </submittedName>
</protein>